<accession>D0I9D6</accession>
<sequence length="39" mass="4292">MIDASFLLSSVVANKKAPPEAVQKCTLRRVILNQSGRYS</sequence>
<dbReference type="EMBL" id="ADAQ01000012">
    <property type="protein sequence ID" value="EEY72051.1"/>
    <property type="molecule type" value="Genomic_DNA"/>
</dbReference>
<evidence type="ECO:0000313" key="2">
    <source>
        <dbReference type="Proteomes" id="UP000003604"/>
    </source>
</evidence>
<name>D0I9D6_GRIHO</name>
<organism evidence="1 2">
    <name type="scientific">Grimontia hollisae CIP 101886</name>
    <dbReference type="NCBI Taxonomy" id="675812"/>
    <lineage>
        <taxon>Bacteria</taxon>
        <taxon>Pseudomonadati</taxon>
        <taxon>Pseudomonadota</taxon>
        <taxon>Gammaproteobacteria</taxon>
        <taxon>Vibrionales</taxon>
        <taxon>Vibrionaceae</taxon>
        <taxon>Grimontia</taxon>
    </lineage>
</organism>
<dbReference type="Proteomes" id="UP000003604">
    <property type="component" value="Unassembled WGS sequence"/>
</dbReference>
<dbReference type="AlphaFoldDB" id="D0I9D6"/>
<protein>
    <submittedName>
        <fullName evidence="1">Uncharacterized protein</fullName>
    </submittedName>
</protein>
<reference evidence="1 2" key="1">
    <citation type="submission" date="2009-10" db="EMBL/GenBank/DDBJ databases">
        <authorList>
            <consortium name="Los Alamos National Laboratory (LANL)"/>
            <consortium name="National Microbial Pathogen Data Resource (NMPDR)"/>
            <person name="Saunders E.H."/>
            <person name="Munk A.C."/>
            <person name="Tapia R."/>
            <person name="Green L."/>
            <person name="Rogers Y."/>
            <person name="Detter J.C."/>
            <person name="Bruce D."/>
            <person name="Brettin T.S."/>
            <person name="Colwell R.R."/>
            <person name="Huq A."/>
            <person name="Grim C.J."/>
            <person name="Hasan N.A."/>
            <person name="Bartels D."/>
            <person name="Vonstein V."/>
        </authorList>
    </citation>
    <scope>NUCLEOTIDE SEQUENCE [LARGE SCALE GENOMIC DNA]</scope>
    <source>
        <strain evidence="1 2">CIP 101886</strain>
    </source>
</reference>
<comment type="caution">
    <text evidence="1">The sequence shown here is derived from an EMBL/GenBank/DDBJ whole genome shotgun (WGS) entry which is preliminary data.</text>
</comment>
<evidence type="ECO:0000313" key="1">
    <source>
        <dbReference type="EMBL" id="EEY72051.1"/>
    </source>
</evidence>
<keyword evidence="2" id="KW-1185">Reference proteome</keyword>
<proteinExistence type="predicted"/>
<gene>
    <name evidence="1" type="ORF">VHA_002473</name>
</gene>